<protein>
    <recommendedName>
        <fullName evidence="2">F-box domain-containing protein</fullName>
    </recommendedName>
</protein>
<keyword evidence="4" id="KW-1185">Reference proteome</keyword>
<dbReference type="EMBL" id="JAHRHY010000014">
    <property type="protein sequence ID" value="KAG9064073.1"/>
    <property type="molecule type" value="Genomic_DNA"/>
</dbReference>
<dbReference type="Pfam" id="PF06884">
    <property type="entry name" value="DUF1264"/>
    <property type="match status" value="1"/>
</dbReference>
<gene>
    <name evidence="3" type="ORF">KI688_003252</name>
</gene>
<comment type="caution">
    <text evidence="3">The sequence shown here is derived from an EMBL/GenBank/DDBJ whole genome shotgun (WGS) entry which is preliminary data.</text>
</comment>
<evidence type="ECO:0000256" key="1">
    <source>
        <dbReference type="ARBA" id="ARBA00009740"/>
    </source>
</evidence>
<dbReference type="PANTHER" id="PTHR31360:SF0">
    <property type="entry name" value="OIL BODY-ASSOCIATED PROTEIN 1B"/>
    <property type="match status" value="1"/>
</dbReference>
<dbReference type="SUPFAM" id="SSF81383">
    <property type="entry name" value="F-box domain"/>
    <property type="match status" value="1"/>
</dbReference>
<dbReference type="SUPFAM" id="SSF52047">
    <property type="entry name" value="RNI-like"/>
    <property type="match status" value="1"/>
</dbReference>
<dbReference type="Proteomes" id="UP000707451">
    <property type="component" value="Unassembled WGS sequence"/>
</dbReference>
<dbReference type="InterPro" id="IPR001810">
    <property type="entry name" value="F-box_dom"/>
</dbReference>
<dbReference type="Gene3D" id="1.20.1280.50">
    <property type="match status" value="1"/>
</dbReference>
<dbReference type="InterPro" id="IPR010686">
    <property type="entry name" value="OBAP-like"/>
</dbReference>
<evidence type="ECO:0000313" key="4">
    <source>
        <dbReference type="Proteomes" id="UP000707451"/>
    </source>
</evidence>
<name>A0A9P8BQD8_9FUNG</name>
<dbReference type="AlphaFoldDB" id="A0A9P8BQD8"/>
<reference evidence="3" key="1">
    <citation type="submission" date="2021-06" db="EMBL/GenBank/DDBJ databases">
        <title>Genome Sequence of Mortierella hyaline Strain SCG-10, a Cold-Adapted, Nitrate-Reducing Fungus Isolated from Soil in Minnesota, USA.</title>
        <authorList>
            <person name="Aldossari N."/>
        </authorList>
    </citation>
    <scope>NUCLEOTIDE SEQUENCE</scope>
    <source>
        <strain evidence="3">SCG-10</strain>
    </source>
</reference>
<feature type="domain" description="F-box" evidence="2">
    <location>
        <begin position="49"/>
        <end position="85"/>
    </location>
</feature>
<dbReference type="Gene3D" id="3.80.10.10">
    <property type="entry name" value="Ribonuclease Inhibitor"/>
    <property type="match status" value="1"/>
</dbReference>
<evidence type="ECO:0000259" key="2">
    <source>
        <dbReference type="Pfam" id="PF12937"/>
    </source>
</evidence>
<proteinExistence type="inferred from homology"/>
<accession>A0A9P8BQD8</accession>
<dbReference type="Pfam" id="PF12937">
    <property type="entry name" value="F-box-like"/>
    <property type="match status" value="1"/>
</dbReference>
<sequence length="724" mass="81461">MFHRQRIASLLKRQEQQRRAQHSLSLVSMSANTTTVSPLSASETFLTIPELVLTVFNFLYTKDLAQACLVCSLWSALAQPILWRHGIRLESHSQIQAFAASIAICGAWVQSLDFNAKSDGEEGIPLSYIDLSNILRHTPQLRRIDVRDRTMDEHPLMALAPCSQLESIAFTQYQDRVLDLGADGNRDIFSAWPQLKHLSILGTDWERPSAAAASLERALVVTKSFHLETINLAFLLSWSPLTVHHLVRTNADHLRHLNLATCHFIPQEFFEEILAGATQLESFGLRECFYTSERLLWIAQTHPRLKRLSLTDGVGFPTDVVNQVARACPLLESLELDSCDDTVIAARQFLAHCPHLRTLILFLLEGPNVMDLFLGEPWVCKGLNEFRVERIEYRPYAFMSTEARDGAIKAMWRQLAAQTHMQSLLLQFTLPESGAKVLYPDGNNANKSQHIKDRIQHDDGLYQLGTLKRLKSLGVIGYSMPVPPTHKADETKGQISSGTAMLSTAAKPLQSFKPLANICEAFCGLHLYPNDKKRQVISYHYCSMLDADRRQCLVYDSNSKDAKLIAVEYIISQKLFESLDENEKKFWHSHKYECESGLLVQIAKAGVPEMVVGTAEIPSLQHLCNTYGKTHQLWPVDDEGNCSSKVPYGPPQILASFTADGQVLPELLEKRDKAMGISTETKRKEREGRVQGNAPVEGADQWFTKGLAWQIYDQGERGVVEARQ</sequence>
<dbReference type="PANTHER" id="PTHR31360">
    <property type="match status" value="1"/>
</dbReference>
<evidence type="ECO:0000313" key="3">
    <source>
        <dbReference type="EMBL" id="KAG9064073.1"/>
    </source>
</evidence>
<organism evidence="3 4">
    <name type="scientific">Linnemannia hyalina</name>
    <dbReference type="NCBI Taxonomy" id="64524"/>
    <lineage>
        <taxon>Eukaryota</taxon>
        <taxon>Fungi</taxon>
        <taxon>Fungi incertae sedis</taxon>
        <taxon>Mucoromycota</taxon>
        <taxon>Mortierellomycotina</taxon>
        <taxon>Mortierellomycetes</taxon>
        <taxon>Mortierellales</taxon>
        <taxon>Mortierellaceae</taxon>
        <taxon>Linnemannia</taxon>
    </lineage>
</organism>
<dbReference type="InterPro" id="IPR032675">
    <property type="entry name" value="LRR_dom_sf"/>
</dbReference>
<dbReference type="OrthoDB" id="2384135at2759"/>
<comment type="similarity">
    <text evidence="1">Belongs to the OBAP family.</text>
</comment>
<dbReference type="InterPro" id="IPR036047">
    <property type="entry name" value="F-box-like_dom_sf"/>
</dbReference>